<organism evidence="9 10">
    <name type="scientific">Paraburkholderia tropica</name>
    <dbReference type="NCBI Taxonomy" id="92647"/>
    <lineage>
        <taxon>Bacteria</taxon>
        <taxon>Pseudomonadati</taxon>
        <taxon>Pseudomonadota</taxon>
        <taxon>Betaproteobacteria</taxon>
        <taxon>Burkholderiales</taxon>
        <taxon>Burkholderiaceae</taxon>
        <taxon>Paraburkholderia</taxon>
    </lineage>
</organism>
<dbReference type="InterPro" id="IPR001789">
    <property type="entry name" value="Sig_transdc_resp-reg_receiver"/>
</dbReference>
<evidence type="ECO:0000313" key="10">
    <source>
        <dbReference type="Proteomes" id="UP000247515"/>
    </source>
</evidence>
<dbReference type="EMBL" id="QJJV01000031">
    <property type="protein sequence ID" value="PXX07194.1"/>
    <property type="molecule type" value="Genomic_DNA"/>
</dbReference>
<sequence>MPPRILVVDADAGLRDPANRYLANQGFEISILRDAGSLQHQLRRNRPDLIVLDVMMPGAGTLTALRNLLAAGDEIPVVMRTARVDVEDSIVGVEPGADDYLGKSSNPRELLARTLSHEDRLLRLSEREFALVKIFAAASMHVFTSEAPHRQPSAIRNVPDPGHSFVERQRRDI</sequence>
<feature type="domain" description="Response regulatory" evidence="8">
    <location>
        <begin position="4"/>
        <end position="118"/>
    </location>
</feature>
<gene>
    <name evidence="9" type="ORF">C7400_13163</name>
</gene>
<dbReference type="InterPro" id="IPR039420">
    <property type="entry name" value="WalR-like"/>
</dbReference>
<dbReference type="SUPFAM" id="SSF52172">
    <property type="entry name" value="CheY-like"/>
    <property type="match status" value="1"/>
</dbReference>
<dbReference type="Gene3D" id="3.40.50.2300">
    <property type="match status" value="1"/>
</dbReference>
<dbReference type="PROSITE" id="PS50110">
    <property type="entry name" value="RESPONSE_REGULATORY"/>
    <property type="match status" value="1"/>
</dbReference>
<keyword evidence="2" id="KW-0902">Two-component regulatory system</keyword>
<evidence type="ECO:0000256" key="3">
    <source>
        <dbReference type="ARBA" id="ARBA00023015"/>
    </source>
</evidence>
<evidence type="ECO:0000256" key="7">
    <source>
        <dbReference type="SAM" id="MobiDB-lite"/>
    </source>
</evidence>
<dbReference type="PANTHER" id="PTHR48111:SF4">
    <property type="entry name" value="DNA-BINDING DUAL TRANSCRIPTIONAL REGULATOR OMPR"/>
    <property type="match status" value="1"/>
</dbReference>
<evidence type="ECO:0000259" key="8">
    <source>
        <dbReference type="PROSITE" id="PS50110"/>
    </source>
</evidence>
<protein>
    <submittedName>
        <fullName evidence="9">Two-component system phosphate regulon response regulator OmpR</fullName>
    </submittedName>
</protein>
<feature type="modified residue" description="4-aspartylphosphate" evidence="6">
    <location>
        <position position="53"/>
    </location>
</feature>
<evidence type="ECO:0000256" key="1">
    <source>
        <dbReference type="ARBA" id="ARBA00022553"/>
    </source>
</evidence>
<reference evidence="9 10" key="1">
    <citation type="submission" date="2018-05" db="EMBL/GenBank/DDBJ databases">
        <title>Genomic Encyclopedia of Type Strains, Phase IV (KMG-V): Genome sequencing to study the core and pangenomes of soil and plant-associated prokaryotes.</title>
        <authorList>
            <person name="Whitman W."/>
        </authorList>
    </citation>
    <scope>NUCLEOTIDE SEQUENCE [LARGE SCALE GENOMIC DNA]</scope>
    <source>
        <strain evidence="9 10">SIr-6563</strain>
    </source>
</reference>
<keyword evidence="5" id="KW-0804">Transcription</keyword>
<evidence type="ECO:0000256" key="2">
    <source>
        <dbReference type="ARBA" id="ARBA00023012"/>
    </source>
</evidence>
<keyword evidence="1 6" id="KW-0597">Phosphoprotein</keyword>
<evidence type="ECO:0000313" key="9">
    <source>
        <dbReference type="EMBL" id="PXX07194.1"/>
    </source>
</evidence>
<keyword evidence="10" id="KW-1185">Reference proteome</keyword>
<dbReference type="RefSeq" id="WP_110329428.1">
    <property type="nucleotide sequence ID" value="NZ_QJJV01000031.1"/>
</dbReference>
<comment type="caution">
    <text evidence="9">The sequence shown here is derived from an EMBL/GenBank/DDBJ whole genome shotgun (WGS) entry which is preliminary data.</text>
</comment>
<proteinExistence type="predicted"/>
<evidence type="ECO:0000256" key="5">
    <source>
        <dbReference type="ARBA" id="ARBA00023163"/>
    </source>
</evidence>
<evidence type="ECO:0000256" key="6">
    <source>
        <dbReference type="PROSITE-ProRule" id="PRU00169"/>
    </source>
</evidence>
<dbReference type="PANTHER" id="PTHR48111">
    <property type="entry name" value="REGULATOR OF RPOS"/>
    <property type="match status" value="1"/>
</dbReference>
<keyword evidence="3" id="KW-0805">Transcription regulation</keyword>
<evidence type="ECO:0000256" key="4">
    <source>
        <dbReference type="ARBA" id="ARBA00023125"/>
    </source>
</evidence>
<accession>A0ABX5ME27</accession>
<feature type="region of interest" description="Disordered" evidence="7">
    <location>
        <begin position="147"/>
        <end position="173"/>
    </location>
</feature>
<dbReference type="InterPro" id="IPR011006">
    <property type="entry name" value="CheY-like_superfamily"/>
</dbReference>
<dbReference type="Proteomes" id="UP000247515">
    <property type="component" value="Unassembled WGS sequence"/>
</dbReference>
<dbReference type="SMART" id="SM00448">
    <property type="entry name" value="REC"/>
    <property type="match status" value="1"/>
</dbReference>
<dbReference type="Pfam" id="PF00072">
    <property type="entry name" value="Response_reg"/>
    <property type="match status" value="1"/>
</dbReference>
<keyword evidence="4" id="KW-0238">DNA-binding</keyword>
<name>A0ABX5ME27_9BURK</name>